<gene>
    <name evidence="2" type="ORF">SAMN04489743_2959</name>
</gene>
<proteinExistence type="predicted"/>
<dbReference type="RefSeq" id="WP_091721609.1">
    <property type="nucleotide sequence ID" value="NZ_CAUQLD010000003.1"/>
</dbReference>
<keyword evidence="1" id="KW-0472">Membrane</keyword>
<evidence type="ECO:0000256" key="1">
    <source>
        <dbReference type="SAM" id="Phobius"/>
    </source>
</evidence>
<organism evidence="2 3">
    <name type="scientific">Pseudarthrobacter equi</name>
    <dbReference type="NCBI Taxonomy" id="728066"/>
    <lineage>
        <taxon>Bacteria</taxon>
        <taxon>Bacillati</taxon>
        <taxon>Actinomycetota</taxon>
        <taxon>Actinomycetes</taxon>
        <taxon>Micrococcales</taxon>
        <taxon>Micrococcaceae</taxon>
        <taxon>Pseudarthrobacter</taxon>
    </lineage>
</organism>
<reference evidence="3" key="1">
    <citation type="submission" date="2016-10" db="EMBL/GenBank/DDBJ databases">
        <authorList>
            <person name="Varghese N."/>
            <person name="Submissions S."/>
        </authorList>
    </citation>
    <scope>NUCLEOTIDE SEQUENCE [LARGE SCALE GENOMIC DNA]</scope>
    <source>
        <strain evidence="3">IMMIB L-1606</strain>
    </source>
</reference>
<keyword evidence="1" id="KW-0812">Transmembrane</keyword>
<feature type="transmembrane region" description="Helical" evidence="1">
    <location>
        <begin position="61"/>
        <end position="83"/>
    </location>
</feature>
<accession>A0A1H2AG86</accession>
<dbReference type="AlphaFoldDB" id="A0A1H2AG86"/>
<dbReference type="Proteomes" id="UP000198751">
    <property type="component" value="Chromosome I"/>
</dbReference>
<keyword evidence="1" id="KW-1133">Transmembrane helix</keyword>
<dbReference type="EMBL" id="LT629779">
    <property type="protein sequence ID" value="SDT44877.1"/>
    <property type="molecule type" value="Genomic_DNA"/>
</dbReference>
<name>A0A1H2AG86_9MICC</name>
<evidence type="ECO:0000313" key="3">
    <source>
        <dbReference type="Proteomes" id="UP000198751"/>
    </source>
</evidence>
<sequence length="100" mass="10500">MLSLIIVVLATVAAGFIVWANDKRHAKYGAGLPAGVAVGVAALSWIILMAAGFGYLPGLTWLPWVLPIVLGAAASVGAVLVLSRTRARNDTHRLTAILRR</sequence>
<keyword evidence="3" id="KW-1185">Reference proteome</keyword>
<feature type="transmembrane region" description="Helical" evidence="1">
    <location>
        <begin position="34"/>
        <end position="55"/>
    </location>
</feature>
<protein>
    <submittedName>
        <fullName evidence="2">Uncharacterized protein</fullName>
    </submittedName>
</protein>
<evidence type="ECO:0000313" key="2">
    <source>
        <dbReference type="EMBL" id="SDT44877.1"/>
    </source>
</evidence>
<feature type="transmembrane region" description="Helical" evidence="1">
    <location>
        <begin position="6"/>
        <end position="22"/>
    </location>
</feature>